<protein>
    <recommendedName>
        <fullName evidence="2">C2H2-type domain-containing protein</fullName>
    </recommendedName>
</protein>
<organism evidence="3 4">
    <name type="scientific">Asbolus verrucosus</name>
    <name type="common">Desert ironclad beetle</name>
    <dbReference type="NCBI Taxonomy" id="1661398"/>
    <lineage>
        <taxon>Eukaryota</taxon>
        <taxon>Metazoa</taxon>
        <taxon>Ecdysozoa</taxon>
        <taxon>Arthropoda</taxon>
        <taxon>Hexapoda</taxon>
        <taxon>Insecta</taxon>
        <taxon>Pterygota</taxon>
        <taxon>Neoptera</taxon>
        <taxon>Endopterygota</taxon>
        <taxon>Coleoptera</taxon>
        <taxon>Polyphaga</taxon>
        <taxon>Cucujiformia</taxon>
        <taxon>Tenebrionidae</taxon>
        <taxon>Pimeliinae</taxon>
        <taxon>Asbolus</taxon>
    </lineage>
</organism>
<feature type="domain" description="C2H2-type" evidence="2">
    <location>
        <begin position="49"/>
        <end position="72"/>
    </location>
</feature>
<proteinExistence type="predicted"/>
<dbReference type="STRING" id="1661398.A0A482V7L9"/>
<dbReference type="OrthoDB" id="3437960at2759"/>
<dbReference type="InterPro" id="IPR036236">
    <property type="entry name" value="Znf_C2H2_sf"/>
</dbReference>
<dbReference type="Proteomes" id="UP000292052">
    <property type="component" value="Unassembled WGS sequence"/>
</dbReference>
<dbReference type="EMBL" id="QDEB01130526">
    <property type="protein sequence ID" value="RZB39178.1"/>
    <property type="molecule type" value="Genomic_DNA"/>
</dbReference>
<dbReference type="GO" id="GO:0008270">
    <property type="term" value="F:zinc ion binding"/>
    <property type="evidence" value="ECO:0007669"/>
    <property type="project" value="UniProtKB-KW"/>
</dbReference>
<dbReference type="InterPro" id="IPR013087">
    <property type="entry name" value="Znf_C2H2_type"/>
</dbReference>
<evidence type="ECO:0000259" key="2">
    <source>
        <dbReference type="PROSITE" id="PS50157"/>
    </source>
</evidence>
<dbReference type="PROSITE" id="PS50157">
    <property type="entry name" value="ZINC_FINGER_C2H2_2"/>
    <property type="match status" value="2"/>
</dbReference>
<feature type="domain" description="C2H2-type" evidence="2">
    <location>
        <begin position="20"/>
        <end position="47"/>
    </location>
</feature>
<evidence type="ECO:0000313" key="4">
    <source>
        <dbReference type="Proteomes" id="UP000292052"/>
    </source>
</evidence>
<keyword evidence="1" id="KW-0862">Zinc</keyword>
<keyword evidence="4" id="KW-1185">Reference proteome</keyword>
<evidence type="ECO:0000313" key="3">
    <source>
        <dbReference type="EMBL" id="RZB39178.1"/>
    </source>
</evidence>
<dbReference type="AlphaFoldDB" id="A0A482V7L9"/>
<name>A0A482V7L9_ASBVE</name>
<dbReference type="SMART" id="SM00355">
    <property type="entry name" value="ZnF_C2H2"/>
    <property type="match status" value="2"/>
</dbReference>
<sequence length="76" mass="9134">MNVEKLPSFLKNLENVHQRYFCKNCCKSYKHKRHLSSHVRYECGKDPSFECVVCKKKFFQKYTLNAHLRQTHGLDI</sequence>
<accession>A0A482V7L9</accession>
<comment type="caution">
    <text evidence="3">The sequence shown here is derived from an EMBL/GenBank/DDBJ whole genome shotgun (WGS) entry which is preliminary data.</text>
</comment>
<dbReference type="SUPFAM" id="SSF57667">
    <property type="entry name" value="beta-beta-alpha zinc fingers"/>
    <property type="match status" value="1"/>
</dbReference>
<keyword evidence="1" id="KW-0863">Zinc-finger</keyword>
<evidence type="ECO:0000256" key="1">
    <source>
        <dbReference type="PROSITE-ProRule" id="PRU00042"/>
    </source>
</evidence>
<keyword evidence="1" id="KW-0479">Metal-binding</keyword>
<dbReference type="Gene3D" id="3.30.160.60">
    <property type="entry name" value="Classic Zinc Finger"/>
    <property type="match status" value="1"/>
</dbReference>
<dbReference type="PROSITE" id="PS00028">
    <property type="entry name" value="ZINC_FINGER_C2H2_1"/>
    <property type="match status" value="1"/>
</dbReference>
<reference evidence="3 4" key="1">
    <citation type="submission" date="2017-03" db="EMBL/GenBank/DDBJ databases">
        <title>Genome of the blue death feigning beetle - Asbolus verrucosus.</title>
        <authorList>
            <person name="Rider S.D."/>
        </authorList>
    </citation>
    <scope>NUCLEOTIDE SEQUENCE [LARGE SCALE GENOMIC DNA]</scope>
    <source>
        <strain evidence="3">Butters</strain>
        <tissue evidence="3">Head and leg muscle</tissue>
    </source>
</reference>
<gene>
    <name evidence="3" type="ORF">BDFB_000076</name>
</gene>